<organism evidence="2 3">
    <name type="scientific">Mycobacterium paragordonae</name>
    <dbReference type="NCBI Taxonomy" id="1389713"/>
    <lineage>
        <taxon>Bacteria</taxon>
        <taxon>Bacillati</taxon>
        <taxon>Actinomycetota</taxon>
        <taxon>Actinomycetes</taxon>
        <taxon>Mycobacteriales</taxon>
        <taxon>Mycobacteriaceae</taxon>
        <taxon>Mycobacterium</taxon>
    </lineage>
</organism>
<gene>
    <name evidence="2" type="ORF">MPRG_24100</name>
</gene>
<name>A0ABQ1C4F9_9MYCO</name>
<comment type="caution">
    <text evidence="2">The sequence shown here is derived from an EMBL/GenBank/DDBJ whole genome shotgun (WGS) entry which is preliminary data.</text>
</comment>
<evidence type="ECO:0000313" key="3">
    <source>
        <dbReference type="Proteomes" id="UP000465240"/>
    </source>
</evidence>
<proteinExistence type="predicted"/>
<accession>A0ABQ1C4F9</accession>
<keyword evidence="1" id="KW-0732">Signal</keyword>
<protein>
    <recommendedName>
        <fullName evidence="4">DUF732 domain-containing protein</fullName>
    </recommendedName>
</protein>
<feature type="chain" id="PRO_5046775781" description="DUF732 domain-containing protein" evidence="1">
    <location>
        <begin position="24"/>
        <end position="105"/>
    </location>
</feature>
<sequence>MKTAIATLLAASALLPTAPAAQADPNTVAFCADLNRQLSPPNVTNPQQICDNTLPTVQNLCIKLYQGWTYQQLMDYRLGETTDKTQAAYIALAVKHFCPEFAGKV</sequence>
<reference evidence="2 3" key="1">
    <citation type="journal article" date="2019" name="Emerg. Microbes Infect.">
        <title>Comprehensive subspecies identification of 175 nontuberculous mycobacteria species based on 7547 genomic profiles.</title>
        <authorList>
            <person name="Matsumoto Y."/>
            <person name="Kinjo T."/>
            <person name="Motooka D."/>
            <person name="Nabeya D."/>
            <person name="Jung N."/>
            <person name="Uechi K."/>
            <person name="Horii T."/>
            <person name="Iida T."/>
            <person name="Fujita J."/>
            <person name="Nakamura S."/>
        </authorList>
    </citation>
    <scope>NUCLEOTIDE SEQUENCE [LARGE SCALE GENOMIC DNA]</scope>
    <source>
        <strain evidence="2 3">JCM 18565</strain>
    </source>
</reference>
<dbReference type="Proteomes" id="UP000465240">
    <property type="component" value="Unassembled WGS sequence"/>
</dbReference>
<evidence type="ECO:0000313" key="2">
    <source>
        <dbReference type="EMBL" id="GFG79134.1"/>
    </source>
</evidence>
<keyword evidence="3" id="KW-1185">Reference proteome</keyword>
<dbReference type="EMBL" id="BLKX01000001">
    <property type="protein sequence ID" value="GFG79134.1"/>
    <property type="molecule type" value="Genomic_DNA"/>
</dbReference>
<feature type="signal peptide" evidence="1">
    <location>
        <begin position="1"/>
        <end position="23"/>
    </location>
</feature>
<dbReference type="RefSeq" id="WP_162951469.1">
    <property type="nucleotide sequence ID" value="NZ_BLKX01000001.1"/>
</dbReference>
<evidence type="ECO:0008006" key="4">
    <source>
        <dbReference type="Google" id="ProtNLM"/>
    </source>
</evidence>
<evidence type="ECO:0000256" key="1">
    <source>
        <dbReference type="SAM" id="SignalP"/>
    </source>
</evidence>